<proteinExistence type="inferred from homology"/>
<name>A0A9D1R254_9BACT</name>
<comment type="similarity">
    <text evidence="1">Belongs to the short-chain dehydrogenases/reductases (SDR) family.</text>
</comment>
<dbReference type="PROSITE" id="PS00061">
    <property type="entry name" value="ADH_SHORT"/>
    <property type="match status" value="1"/>
</dbReference>
<dbReference type="InterPro" id="IPR036291">
    <property type="entry name" value="NAD(P)-bd_dom_sf"/>
</dbReference>
<dbReference type="Proteomes" id="UP000824264">
    <property type="component" value="Unassembled WGS sequence"/>
</dbReference>
<evidence type="ECO:0000256" key="2">
    <source>
        <dbReference type="ARBA" id="ARBA00023002"/>
    </source>
</evidence>
<dbReference type="GO" id="GO:0016616">
    <property type="term" value="F:oxidoreductase activity, acting on the CH-OH group of donors, NAD or NADP as acceptor"/>
    <property type="evidence" value="ECO:0007669"/>
    <property type="project" value="TreeGrafter"/>
</dbReference>
<gene>
    <name evidence="3" type="ORF">H9874_06195</name>
</gene>
<dbReference type="Pfam" id="PF13561">
    <property type="entry name" value="adh_short_C2"/>
    <property type="match status" value="1"/>
</dbReference>
<evidence type="ECO:0000313" key="4">
    <source>
        <dbReference type="Proteomes" id="UP000824264"/>
    </source>
</evidence>
<dbReference type="PRINTS" id="PR00080">
    <property type="entry name" value="SDRFAMILY"/>
</dbReference>
<reference evidence="3" key="1">
    <citation type="journal article" date="2021" name="PeerJ">
        <title>Extensive microbial diversity within the chicken gut microbiome revealed by metagenomics and culture.</title>
        <authorList>
            <person name="Gilroy R."/>
            <person name="Ravi A."/>
            <person name="Getino M."/>
            <person name="Pursley I."/>
            <person name="Horton D.L."/>
            <person name="Alikhan N.F."/>
            <person name="Baker D."/>
            <person name="Gharbi K."/>
            <person name="Hall N."/>
            <person name="Watson M."/>
            <person name="Adriaenssens E.M."/>
            <person name="Foster-Nyarko E."/>
            <person name="Jarju S."/>
            <person name="Secka A."/>
            <person name="Antonio M."/>
            <person name="Oren A."/>
            <person name="Chaudhuri R.R."/>
            <person name="La Ragione R."/>
            <person name="Hildebrand F."/>
            <person name="Pallen M.J."/>
        </authorList>
    </citation>
    <scope>NUCLEOTIDE SEQUENCE</scope>
    <source>
        <strain evidence="3">ChiSxjej5B17-1746</strain>
    </source>
</reference>
<evidence type="ECO:0000256" key="1">
    <source>
        <dbReference type="ARBA" id="ARBA00006484"/>
    </source>
</evidence>
<comment type="caution">
    <text evidence="3">The sequence shown here is derived from an EMBL/GenBank/DDBJ whole genome shotgun (WGS) entry which is preliminary data.</text>
</comment>
<keyword evidence="2" id="KW-0560">Oxidoreductase</keyword>
<dbReference type="PANTHER" id="PTHR42760:SF115">
    <property type="entry name" value="3-OXOACYL-[ACYL-CARRIER-PROTEIN] REDUCTASE FABG"/>
    <property type="match status" value="1"/>
</dbReference>
<evidence type="ECO:0000313" key="3">
    <source>
        <dbReference type="EMBL" id="HIW78716.1"/>
    </source>
</evidence>
<sequence length="276" mass="29126">MDITNLFSLKGKNAVITGASGALGGAAVRAMLGAGASVAACYNNSKERLDALLADMGEAARAVKTYRVDSFNQEAIARHAEEVVRDFDRIDVVINTAGGNVKGAYYADGGNLFDLGLQPQFDTVVLNLFGGCFWPCLAYGATMLHNSEGGSIINFSSISAFTAVRGHVAYGAAKAGVSSFTQSLAAHVARDFNPRLRVNAVAPGFFPNNNPAQMLFNPDGTYRPKAQRAVDATPMRRMGNPEELMGTLIWLASDASSYVTGQTIVVDGGYLLDSPA</sequence>
<dbReference type="PRINTS" id="PR00081">
    <property type="entry name" value="GDHRDH"/>
</dbReference>
<dbReference type="PANTHER" id="PTHR42760">
    <property type="entry name" value="SHORT-CHAIN DEHYDROGENASES/REDUCTASES FAMILY MEMBER"/>
    <property type="match status" value="1"/>
</dbReference>
<dbReference type="InterPro" id="IPR002347">
    <property type="entry name" value="SDR_fam"/>
</dbReference>
<reference evidence="3" key="2">
    <citation type="submission" date="2021-04" db="EMBL/GenBank/DDBJ databases">
        <authorList>
            <person name="Gilroy R."/>
        </authorList>
    </citation>
    <scope>NUCLEOTIDE SEQUENCE</scope>
    <source>
        <strain evidence="3">ChiSxjej5B17-1746</strain>
    </source>
</reference>
<dbReference type="EMBL" id="DXGI01000228">
    <property type="protein sequence ID" value="HIW78716.1"/>
    <property type="molecule type" value="Genomic_DNA"/>
</dbReference>
<organism evidence="3 4">
    <name type="scientific">Candidatus Bilophila faecipullorum</name>
    <dbReference type="NCBI Taxonomy" id="2838482"/>
    <lineage>
        <taxon>Bacteria</taxon>
        <taxon>Pseudomonadati</taxon>
        <taxon>Thermodesulfobacteriota</taxon>
        <taxon>Desulfovibrionia</taxon>
        <taxon>Desulfovibrionales</taxon>
        <taxon>Desulfovibrionaceae</taxon>
        <taxon>Bilophila</taxon>
    </lineage>
</organism>
<protein>
    <submittedName>
        <fullName evidence="3">SDR family oxidoreductase</fullName>
    </submittedName>
</protein>
<dbReference type="InterPro" id="IPR020904">
    <property type="entry name" value="Sc_DH/Rdtase_CS"/>
</dbReference>
<accession>A0A9D1R254</accession>
<dbReference type="SUPFAM" id="SSF51735">
    <property type="entry name" value="NAD(P)-binding Rossmann-fold domains"/>
    <property type="match status" value="1"/>
</dbReference>
<dbReference type="AlphaFoldDB" id="A0A9D1R254"/>
<dbReference type="Gene3D" id="3.40.50.720">
    <property type="entry name" value="NAD(P)-binding Rossmann-like Domain"/>
    <property type="match status" value="1"/>
</dbReference>